<dbReference type="GO" id="GO:0046872">
    <property type="term" value="F:metal ion binding"/>
    <property type="evidence" value="ECO:0007669"/>
    <property type="project" value="InterPro"/>
</dbReference>
<dbReference type="Ensembl" id="ENST00000714392.1">
    <property type="protein sequence ID" value="ENSP00000519659.1"/>
    <property type="gene ID" value="ENSG00000163513.20"/>
</dbReference>
<evidence type="ECO:0007829" key="6">
    <source>
        <dbReference type="ProteomicsDB" id="A0AAQ5BI02"/>
    </source>
</evidence>
<reference evidence="3" key="5">
    <citation type="submission" date="2025-09" db="UniProtKB">
        <authorList>
            <consortium name="Ensembl"/>
        </authorList>
    </citation>
    <scope>IDENTIFICATION</scope>
</reference>
<evidence type="ECO:0000259" key="2">
    <source>
        <dbReference type="Pfam" id="PF08917"/>
    </source>
</evidence>
<proteinExistence type="evidence at protein level"/>
<sequence>MGRGLLRGLWPLHIVLWTRIASTIPPHVQKSVNNDMIVTDNNGAVKFPQLCKFCDVRFSTCDNQKSCMSNCSITSICEKPQEVCVAV</sequence>
<dbReference type="Proteomes" id="UP000005640">
    <property type="component" value="Chromosome 3"/>
</dbReference>
<dbReference type="SMR" id="A0AAQ5BI02"/>
<reference evidence="3 4" key="2">
    <citation type="journal article" date="2004" name="Nature">
        <title>Finishing the euchromatic sequence of the human genome.</title>
        <authorList>
            <consortium name="International Human Genome Sequencing Consortium"/>
        </authorList>
    </citation>
    <scope>NUCLEOTIDE SEQUENCE [LARGE SCALE GENOMIC DNA]</scope>
</reference>
<reference evidence="3 4" key="1">
    <citation type="journal article" date="2001" name="Nature">
        <title>Initial sequencing and analysis of the human genome.</title>
        <authorList>
            <consortium name="International Human Genome Sequencing Consortium"/>
            <person name="Lander E.S."/>
            <person name="Linton L.M."/>
            <person name="Birren B."/>
            <person name="Nusbaum C."/>
            <person name="Zody M.C."/>
            <person name="Baldwin J."/>
            <person name="Devon K."/>
            <person name="Dewar K."/>
            <person name="Doyle M."/>
            <person name="FitzHugh W."/>
            <person name="Funke R."/>
            <person name="Gage D."/>
            <person name="Harris K."/>
            <person name="Heaford A."/>
            <person name="Howland J."/>
            <person name="Kann L."/>
            <person name="Lehoczky J."/>
            <person name="LeVine R."/>
            <person name="McEwan P."/>
            <person name="McKernan K."/>
            <person name="Meldrim J."/>
            <person name="Mesirov J.P."/>
            <person name="Miranda C."/>
            <person name="Morris W."/>
            <person name="Naylor J."/>
            <person name="Raymond C."/>
            <person name="Rosetti M."/>
            <person name="Santos R."/>
            <person name="Sheridan A."/>
            <person name="Sougnez C."/>
            <person name="Stange-Thomann N."/>
            <person name="Stojanovic N."/>
            <person name="Subramanian A."/>
            <person name="Wyman D."/>
            <person name="Rogers J."/>
            <person name="Sulston J."/>
            <person name="Ainscough R."/>
            <person name="Beck S."/>
            <person name="Bentley D."/>
            <person name="Burton J."/>
            <person name="Clee C."/>
            <person name="Carter N."/>
            <person name="Coulson A."/>
            <person name="Deadman R."/>
            <person name="Deloukas P."/>
            <person name="Dunham A."/>
            <person name="Dunham I."/>
            <person name="Durbin R."/>
            <person name="French L."/>
            <person name="Grafham D."/>
            <person name="Gregory S."/>
            <person name="Hubbard T."/>
            <person name="Humphray S."/>
            <person name="Hunt A."/>
            <person name="Jones M."/>
            <person name="Lloyd C."/>
            <person name="McMurray A."/>
            <person name="Matthews L."/>
            <person name="Mercer S."/>
            <person name="Milne S."/>
            <person name="Mullikin J.C."/>
            <person name="Mungall A."/>
            <person name="Plumb R."/>
            <person name="Ross M."/>
            <person name="Shownkeen R."/>
            <person name="Sims S."/>
            <person name="Waterston R.H."/>
            <person name="Wilson R.K."/>
            <person name="Hillier L.W."/>
            <person name="McPherson J.D."/>
            <person name="Marra M.A."/>
            <person name="Mardis E.R."/>
            <person name="Fulton L.A."/>
            <person name="Chinwalla A.T."/>
            <person name="Pepin K.H."/>
            <person name="Gish W.R."/>
            <person name="Chissoe S.L."/>
            <person name="Wendl M.C."/>
            <person name="Delehaunty K.D."/>
            <person name="Miner T.L."/>
            <person name="Delehaunty A."/>
            <person name="Kramer J.B."/>
            <person name="Cook L.L."/>
            <person name="Fulton R.S."/>
            <person name="Johnson D.L."/>
            <person name="Minx P.J."/>
            <person name="Clifton S.W."/>
            <person name="Hawkins T."/>
            <person name="Branscomb E."/>
            <person name="Predki P."/>
            <person name="Richardson P."/>
            <person name="Wenning S."/>
            <person name="Slezak T."/>
            <person name="Doggett N."/>
            <person name="Cheng J.F."/>
            <person name="Olsen A."/>
            <person name="Lucas S."/>
            <person name="Elkin C."/>
            <person name="Uberbacher E."/>
            <person name="Frazier M."/>
            <person name="Gibbs R.A."/>
            <person name="Muzny D.M."/>
            <person name="Scherer S.E."/>
            <person name="Bouck J.B."/>
            <person name="Sodergren E.J."/>
            <person name="Worley K.C."/>
            <person name="Rives C.M."/>
            <person name="Gorrell J.H."/>
            <person name="Metzker M.L."/>
            <person name="Naylor S.L."/>
            <person name="Kucherlapati R.S."/>
            <person name="Nelson D.L."/>
            <person name="Weinstock G.M."/>
            <person name="Sakaki Y."/>
            <person name="Fujiyama A."/>
            <person name="Hattori M."/>
            <person name="Yada T."/>
            <person name="Toyoda A."/>
            <person name="Itoh T."/>
            <person name="Kawagoe C."/>
            <person name="Watanabe H."/>
            <person name="Totoki Y."/>
            <person name="Taylor T."/>
            <person name="Weissenbach J."/>
            <person name="Heilig R."/>
            <person name="Saurin W."/>
            <person name="Artiguenave F."/>
            <person name="Brottier P."/>
            <person name="Bruls T."/>
            <person name="Pelletier E."/>
            <person name="Robert C."/>
            <person name="Wincker P."/>
            <person name="Smith D.R."/>
            <person name="Doucette-Stamm L."/>
            <person name="Rubenfield M."/>
            <person name="Weinstock K."/>
            <person name="Lee H.M."/>
            <person name="Dubois J."/>
            <person name="Rosenthal A."/>
            <person name="Platzer M."/>
            <person name="Nyakatura G."/>
            <person name="Taudien S."/>
            <person name="Rump A."/>
            <person name="Yang H."/>
            <person name="Yu J."/>
            <person name="Wang J."/>
            <person name="Huang G."/>
            <person name="Gu J."/>
            <person name="Hood L."/>
            <person name="Rowen L."/>
            <person name="Madan A."/>
            <person name="Qin S."/>
            <person name="Davis R.W."/>
            <person name="Federspiel N.A."/>
            <person name="Abola A.P."/>
            <person name="Proctor M.J."/>
            <person name="Myers R.M."/>
            <person name="Schmutz J."/>
            <person name="Dickson M."/>
            <person name="Grimwood J."/>
            <person name="Cox D.R."/>
            <person name="Olson M.V."/>
            <person name="Kaul R."/>
            <person name="Raymond C."/>
            <person name="Shimizu N."/>
            <person name="Kawasaki K."/>
            <person name="Minoshima S."/>
            <person name="Evans G.A."/>
            <person name="Athanasiou M."/>
            <person name="Schultz R."/>
            <person name="Roe B.A."/>
            <person name="Chen F."/>
            <person name="Pan H."/>
            <person name="Ramser J."/>
            <person name="Lehrach H."/>
            <person name="Reinhardt R."/>
            <person name="McCombie W.R."/>
            <person name="de la Bastide M."/>
            <person name="Dedhia N."/>
            <person name="Blocker H."/>
            <person name="Hornischer K."/>
            <person name="Nordsiek G."/>
            <person name="Agarwala R."/>
            <person name="Aravind L."/>
            <person name="Bailey J.A."/>
            <person name="Bateman A."/>
            <person name="Batzoglou S."/>
            <person name="Birney E."/>
            <person name="Bork P."/>
            <person name="Brown D.G."/>
            <person name="Burge C.B."/>
            <person name="Cerutti L."/>
            <person name="Chen H.C."/>
            <person name="Church D."/>
            <person name="Clamp M."/>
            <person name="Copley R.R."/>
            <person name="Doerks T."/>
            <person name="Eddy S.R."/>
            <person name="Eichler E.E."/>
            <person name="Furey T.S."/>
            <person name="Galagan J."/>
            <person name="Gilbert J.G."/>
            <person name="Harmon C."/>
            <person name="Hayashizaki Y."/>
            <person name="Haussler D."/>
            <person name="Hermjakob H."/>
            <person name="Hokamp K."/>
            <person name="Jang W."/>
            <person name="Johnson L.S."/>
            <person name="Jones T.A."/>
            <person name="Kasif S."/>
            <person name="Kaspryzk A."/>
            <person name="Kennedy S."/>
            <person name="Kent W.J."/>
            <person name="Kitts P."/>
            <person name="Koonin E.V."/>
            <person name="Korf I."/>
            <person name="Kulp D."/>
            <person name="Lancet D."/>
            <person name="Lowe T.M."/>
            <person name="McLysaght A."/>
            <person name="Mikkelsen T."/>
            <person name="Moran J.V."/>
            <person name="Mulder N."/>
            <person name="Pollara V.J."/>
            <person name="Ponting C.P."/>
            <person name="Schuler G."/>
            <person name="Schultz J."/>
            <person name="Slater G."/>
            <person name="Smit A.F."/>
            <person name="Stupka E."/>
            <person name="Szustakowski J."/>
            <person name="Thierry-Mieg D."/>
            <person name="Thierry-Mieg J."/>
            <person name="Wagner L."/>
            <person name="Wallis J."/>
            <person name="Wheeler R."/>
            <person name="Williams A."/>
            <person name="Wolf Y.I."/>
            <person name="Wolfe K.H."/>
            <person name="Yang S.P."/>
            <person name="Yeh R.F."/>
            <person name="Collins F."/>
            <person name="Guyer M.S."/>
            <person name="Peterson J."/>
            <person name="Felsenfeld A."/>
            <person name="Wetterstrand K.A."/>
            <person name="Patrinos A."/>
            <person name="Morgan M.J."/>
            <person name="de Jong P."/>
            <person name="Catanese J.J."/>
            <person name="Osoegawa K."/>
            <person name="Shizuya H."/>
            <person name="Choi S."/>
            <person name="Chen Y.J."/>
        </authorList>
    </citation>
    <scope>NUCLEOTIDE SEQUENCE [LARGE SCALE GENOMIC DNA]</scope>
</reference>
<dbReference type="InterPro" id="IPR045860">
    <property type="entry name" value="Snake_toxin-like_sf"/>
</dbReference>
<feature type="domain" description="Transforming growth factor beta receptor 2 ectodomain" evidence="2">
    <location>
        <begin position="49"/>
        <end position="87"/>
    </location>
</feature>
<keyword evidence="5 6" id="KW-1267">Proteomics identification</keyword>
<keyword evidence="4" id="KW-1185">Reference proteome</keyword>
<evidence type="ECO:0007829" key="5">
    <source>
        <dbReference type="PeptideAtlas" id="A0AAQ5BI02"/>
    </source>
</evidence>
<evidence type="ECO:0000313" key="4">
    <source>
        <dbReference type="Proteomes" id="UP000005640"/>
    </source>
</evidence>
<name>A0AAQ5BI02_HUMAN</name>
<dbReference type="Ensembl" id="ENST00000714392.1">
    <property type="protein sequence ID" value="ENSP00000519659.1"/>
    <property type="gene ID" value="ENSG00000163513.21"/>
</dbReference>
<dbReference type="Pfam" id="PF08917">
    <property type="entry name" value="ecTbetaR2"/>
    <property type="match status" value="1"/>
</dbReference>
<dbReference type="Gene3D" id="2.10.60.10">
    <property type="entry name" value="CD59"/>
    <property type="match status" value="1"/>
</dbReference>
<dbReference type="GO" id="GO:0005026">
    <property type="term" value="F:transforming growth factor beta receptor activity, type II"/>
    <property type="evidence" value="ECO:0007669"/>
    <property type="project" value="InterPro"/>
</dbReference>
<feature type="chain" id="PRO_5042889707" evidence="1">
    <location>
        <begin position="24"/>
        <end position="87"/>
    </location>
</feature>
<dbReference type="OpenTargets" id="ENSG00000163513"/>
<dbReference type="GeneTree" id="ENSGT00940000157527"/>
<evidence type="ECO:0000313" key="3">
    <source>
        <dbReference type="Ensembl" id="ENSP00000519659.1"/>
    </source>
</evidence>
<dbReference type="HGNC" id="HGNC:11773">
    <property type="gene designation" value="TGFBR2"/>
</dbReference>
<evidence type="ECO:0000256" key="1">
    <source>
        <dbReference type="SAM" id="SignalP"/>
    </source>
</evidence>
<dbReference type="AlphaFoldDB" id="A0AAQ5BI02"/>
<organism evidence="3 4">
    <name type="scientific">Homo sapiens</name>
    <name type="common">Human</name>
    <dbReference type="NCBI Taxonomy" id="9606"/>
    <lineage>
        <taxon>Eukaryota</taxon>
        <taxon>Metazoa</taxon>
        <taxon>Chordata</taxon>
        <taxon>Craniata</taxon>
        <taxon>Vertebrata</taxon>
        <taxon>Euteleostomi</taxon>
        <taxon>Mammalia</taxon>
        <taxon>Eutheria</taxon>
        <taxon>Euarchontoglires</taxon>
        <taxon>Primates</taxon>
        <taxon>Haplorrhini</taxon>
        <taxon>Catarrhini</taxon>
        <taxon>Hominidae</taxon>
        <taxon>Homo</taxon>
    </lineage>
</organism>
<keyword evidence="1" id="KW-0732">Signal</keyword>
<protein>
    <submittedName>
        <fullName evidence="3">Transforming growth factor beta receptor 2</fullName>
    </submittedName>
</protein>
<dbReference type="GO" id="GO:0016020">
    <property type="term" value="C:membrane"/>
    <property type="evidence" value="ECO:0007669"/>
    <property type="project" value="InterPro"/>
</dbReference>
<dbReference type="InterPro" id="IPR015013">
    <property type="entry name" value="Transforming_GF_b_rcpt_2_ecto"/>
</dbReference>
<dbReference type="EMBL" id="AC096921">
    <property type="status" value="NOT_ANNOTATED_CDS"/>
    <property type="molecule type" value="Genomic_DNA"/>
</dbReference>
<dbReference type="GO" id="GO:0005524">
    <property type="term" value="F:ATP binding"/>
    <property type="evidence" value="ECO:0007669"/>
    <property type="project" value="InterPro"/>
</dbReference>
<dbReference type="SUPFAM" id="SSF57302">
    <property type="entry name" value="Snake toxin-like"/>
    <property type="match status" value="1"/>
</dbReference>
<feature type="signal peptide" evidence="1">
    <location>
        <begin position="1"/>
        <end position="23"/>
    </location>
</feature>
<gene>
    <name evidence="3" type="primary">TGFBR2</name>
</gene>
<reference evidence="3" key="4">
    <citation type="submission" date="2025-08" db="UniProtKB">
        <authorList>
            <consortium name="Ensembl"/>
        </authorList>
    </citation>
    <scope>IDENTIFICATION</scope>
</reference>
<reference evidence="3 4" key="3">
    <citation type="journal article" date="2006" name="Nature">
        <title>The DNA sequence, annotation and analysis of human chromosome 3.</title>
        <authorList>
            <person name="Muzny D.M."/>
            <person name="Scherer S.E."/>
            <person name="Kaul R."/>
            <person name="Wang J."/>
            <person name="Yu J."/>
            <person name="Sudbrak R."/>
            <person name="Buhay C.J."/>
            <person name="Chen R."/>
            <person name="Cree A."/>
            <person name="Ding Y."/>
            <person name="Dugan-Rocha S."/>
            <person name="Gill R."/>
            <person name="Gunaratne P."/>
            <person name="Harris R.A."/>
            <person name="Hawes A.C."/>
            <person name="Hernandez J."/>
            <person name="Hodgson A.V."/>
            <person name="Hume J."/>
            <person name="Jackson A."/>
            <person name="Khan Z.M."/>
            <person name="Kovar-Smith C."/>
            <person name="Lewis L.R."/>
            <person name="Lozado R.J."/>
            <person name="Metzker M.L."/>
            <person name="Milosavljevic A."/>
            <person name="Miner G.R."/>
            <person name="Morgan M.B."/>
            <person name="Nazareth L.V."/>
            <person name="Scott G."/>
            <person name="Sodergren E."/>
            <person name="Song X.Z."/>
            <person name="Steffen D."/>
            <person name="Wei S."/>
            <person name="Wheeler D.A."/>
            <person name="Wright M.W."/>
            <person name="Worley K.C."/>
            <person name="Yuan Y."/>
            <person name="Zhang Z."/>
            <person name="Adams C.Q."/>
            <person name="Ansari-Lari M.A."/>
            <person name="Ayele M."/>
            <person name="Brown M.J."/>
            <person name="Chen G."/>
            <person name="Chen Z."/>
            <person name="Clendenning J."/>
            <person name="Clerc-Blankenburg K.P."/>
            <person name="Chen R."/>
            <person name="Chen Z."/>
            <person name="Davis C."/>
            <person name="Delgado O."/>
            <person name="Dinh H.H."/>
            <person name="Dong W."/>
            <person name="Draper H."/>
            <person name="Ernst S."/>
            <person name="Fu G."/>
            <person name="Gonzalez-Garay M.L."/>
            <person name="Garcia D.K."/>
            <person name="Gillett W."/>
            <person name="Gu J."/>
            <person name="Hao B."/>
            <person name="Haugen E."/>
            <person name="Havlak P."/>
            <person name="He X."/>
            <person name="Hennig S."/>
            <person name="Hu S."/>
            <person name="Huang W."/>
            <person name="Jackson L.R."/>
            <person name="Jacob L.S."/>
            <person name="Kelly S.H."/>
            <person name="Kube M."/>
            <person name="Levy R."/>
            <person name="Li Z."/>
            <person name="Liu B."/>
            <person name="Liu J."/>
            <person name="Liu W."/>
            <person name="Lu J."/>
            <person name="Maheshwari M."/>
            <person name="Nguyen B.V."/>
            <person name="Okwuonu G.O."/>
            <person name="Palmeiri A."/>
            <person name="Pasternak S."/>
            <person name="Perez L.M."/>
            <person name="Phelps K.A."/>
            <person name="Plopper F.J."/>
            <person name="Qiang B."/>
            <person name="Raymond C."/>
            <person name="Rodriguez R."/>
            <person name="Saenphimmachak C."/>
            <person name="Santibanez J."/>
            <person name="Shen H."/>
            <person name="Shen Y."/>
            <person name="Subramanian S."/>
            <person name="Tabor P.E."/>
            <person name="Verduzco D."/>
            <person name="Waldron L."/>
            <person name="Wang J."/>
            <person name="Wang J."/>
            <person name="Wang Q."/>
            <person name="Williams G.A."/>
            <person name="Wong G.K."/>
            <person name="Yao Z."/>
            <person name="Zhang J."/>
            <person name="Zhang X."/>
            <person name="Zhao G."/>
            <person name="Zhou J."/>
            <person name="Zhou Y."/>
            <person name="Nelson D."/>
            <person name="Lehrach H."/>
            <person name="Reinhardt R."/>
            <person name="Naylor S.L."/>
            <person name="Yang H."/>
            <person name="Olson M."/>
            <person name="Weinstock G."/>
            <person name="Gibbs R.A."/>
        </authorList>
    </citation>
    <scope>NUCLEOTIDE SEQUENCE [LARGE SCALE GENOMIC DNA]</scope>
</reference>
<accession>A0AAQ5BI02</accession>